<feature type="domain" description="DNA helicase Pif1-like 2B" evidence="1">
    <location>
        <begin position="43"/>
        <end position="87"/>
    </location>
</feature>
<protein>
    <recommendedName>
        <fullName evidence="1">DNA helicase Pif1-like 2B domain-containing protein</fullName>
    </recommendedName>
</protein>
<dbReference type="Pfam" id="PF21530">
    <property type="entry name" value="Pif1_2B_dom"/>
    <property type="match status" value="1"/>
</dbReference>
<proteinExistence type="predicted"/>
<comment type="caution">
    <text evidence="2">The sequence shown here is derived from an EMBL/GenBank/DDBJ whole genome shotgun (WGS) entry which is preliminary data.</text>
</comment>
<feature type="non-terminal residue" evidence="2">
    <location>
        <position position="107"/>
    </location>
</feature>
<evidence type="ECO:0000313" key="3">
    <source>
        <dbReference type="Proteomes" id="UP000288716"/>
    </source>
</evidence>
<accession>A0A443S605</accession>
<name>A0A443S605_9ACAR</name>
<dbReference type="PANTHER" id="PTHR10492:SF57">
    <property type="entry name" value="ATP-DEPENDENT DNA HELICASE"/>
    <property type="match status" value="1"/>
</dbReference>
<keyword evidence="3" id="KW-1185">Reference proteome</keyword>
<dbReference type="AlphaFoldDB" id="A0A443S605"/>
<evidence type="ECO:0000259" key="1">
    <source>
        <dbReference type="Pfam" id="PF21530"/>
    </source>
</evidence>
<gene>
    <name evidence="2" type="ORF">B4U80_09845</name>
</gene>
<dbReference type="InterPro" id="IPR049163">
    <property type="entry name" value="Pif1-like_2B_dom"/>
</dbReference>
<sequence>MVVSDEYYFENIVNEMYGTSISNHYTTLQVVELISSELSYPLEYINSITPSGFPPQILNLKIAAIVMLIRNLFVSDGLCNGTRLMVKGIKSRILSCEILAGNKSCKP</sequence>
<organism evidence="2 3">
    <name type="scientific">Leptotrombidium deliense</name>
    <dbReference type="NCBI Taxonomy" id="299467"/>
    <lineage>
        <taxon>Eukaryota</taxon>
        <taxon>Metazoa</taxon>
        <taxon>Ecdysozoa</taxon>
        <taxon>Arthropoda</taxon>
        <taxon>Chelicerata</taxon>
        <taxon>Arachnida</taxon>
        <taxon>Acari</taxon>
        <taxon>Acariformes</taxon>
        <taxon>Trombidiformes</taxon>
        <taxon>Prostigmata</taxon>
        <taxon>Anystina</taxon>
        <taxon>Parasitengona</taxon>
        <taxon>Trombiculoidea</taxon>
        <taxon>Trombiculidae</taxon>
        <taxon>Leptotrombidium</taxon>
    </lineage>
</organism>
<dbReference type="PANTHER" id="PTHR10492">
    <property type="match status" value="1"/>
</dbReference>
<evidence type="ECO:0000313" key="2">
    <source>
        <dbReference type="EMBL" id="RWS22998.1"/>
    </source>
</evidence>
<dbReference type="OrthoDB" id="10053386at2759"/>
<dbReference type="EMBL" id="NCKV01007367">
    <property type="protein sequence ID" value="RWS22998.1"/>
    <property type="molecule type" value="Genomic_DNA"/>
</dbReference>
<dbReference type="VEuPathDB" id="VectorBase:LDEU009042"/>
<dbReference type="STRING" id="299467.A0A443S605"/>
<reference evidence="2 3" key="1">
    <citation type="journal article" date="2018" name="Gigascience">
        <title>Genomes of trombidid mites reveal novel predicted allergens and laterally-transferred genes associated with secondary metabolism.</title>
        <authorList>
            <person name="Dong X."/>
            <person name="Chaisiri K."/>
            <person name="Xia D."/>
            <person name="Armstrong S.D."/>
            <person name="Fang Y."/>
            <person name="Donnelly M.J."/>
            <person name="Kadowaki T."/>
            <person name="McGarry J.W."/>
            <person name="Darby A.C."/>
            <person name="Makepeace B.L."/>
        </authorList>
    </citation>
    <scope>NUCLEOTIDE SEQUENCE [LARGE SCALE GENOMIC DNA]</scope>
    <source>
        <strain evidence="2">UoL-UT</strain>
    </source>
</reference>
<dbReference type="Proteomes" id="UP000288716">
    <property type="component" value="Unassembled WGS sequence"/>
</dbReference>